<dbReference type="EMBL" id="JAOB01000080">
    <property type="protein sequence ID" value="EUA16036.1"/>
    <property type="molecule type" value="Genomic_DNA"/>
</dbReference>
<feature type="region of interest" description="Disordered" evidence="1">
    <location>
        <begin position="36"/>
        <end position="68"/>
    </location>
</feature>
<feature type="compositionally biased region" description="Basic and acidic residues" evidence="1">
    <location>
        <begin position="55"/>
        <end position="68"/>
    </location>
</feature>
<sequence length="68" mass="7605">MGVVSNLIFRELVRGADVRLSFSDLLTREAGCSRGGWMNVGRHRTKPSDNTYAEADERDHQRGDAEPT</sequence>
<protein>
    <submittedName>
        <fullName evidence="2">Uncharacterized protein</fullName>
    </submittedName>
</protein>
<organism evidence="2">
    <name type="scientific">Mycobacterium xenopi 4042</name>
    <dbReference type="NCBI Taxonomy" id="1299334"/>
    <lineage>
        <taxon>Bacteria</taxon>
        <taxon>Bacillati</taxon>
        <taxon>Actinomycetota</taxon>
        <taxon>Actinomycetes</taxon>
        <taxon>Mycobacteriales</taxon>
        <taxon>Mycobacteriaceae</taxon>
        <taxon>Mycobacterium</taxon>
    </lineage>
</organism>
<name>X7ZAK1_MYCXE</name>
<accession>X7ZAK1</accession>
<dbReference type="AlphaFoldDB" id="X7ZAK1"/>
<evidence type="ECO:0000256" key="1">
    <source>
        <dbReference type="SAM" id="MobiDB-lite"/>
    </source>
</evidence>
<reference evidence="2" key="1">
    <citation type="submission" date="2014-01" db="EMBL/GenBank/DDBJ databases">
        <authorList>
            <person name="Brown-Elliot B."/>
            <person name="Wallace R."/>
            <person name="Lenaerts A."/>
            <person name="Ordway D."/>
            <person name="DeGroote M.A."/>
            <person name="Parker T."/>
            <person name="Sizemore C."/>
            <person name="Tallon L.J."/>
            <person name="Sadzewicz L.K."/>
            <person name="Sengamalay N."/>
            <person name="Fraser C.M."/>
            <person name="Hine E."/>
            <person name="Shefchek K.A."/>
            <person name="Das S.P."/>
            <person name="Tettelin H."/>
        </authorList>
    </citation>
    <scope>NUCLEOTIDE SEQUENCE [LARGE SCALE GENOMIC DNA]</scope>
    <source>
        <strain evidence="2">4042</strain>
    </source>
</reference>
<comment type="caution">
    <text evidence="2">The sequence shown here is derived from an EMBL/GenBank/DDBJ whole genome shotgun (WGS) entry which is preliminary data.</text>
</comment>
<proteinExistence type="predicted"/>
<evidence type="ECO:0000313" key="2">
    <source>
        <dbReference type="EMBL" id="EUA16036.1"/>
    </source>
</evidence>
<gene>
    <name evidence="2" type="ORF">I553_1011</name>
</gene>